<gene>
    <name evidence="1" type="ORF">MML48_4g00006152</name>
</gene>
<comment type="caution">
    <text evidence="1">The sequence shown here is derived from an EMBL/GenBank/DDBJ whole genome shotgun (WGS) entry which is preliminary data.</text>
</comment>
<evidence type="ECO:0000313" key="1">
    <source>
        <dbReference type="EMBL" id="KAI4462709.1"/>
    </source>
</evidence>
<reference evidence="1" key="1">
    <citation type="submission" date="2022-04" db="EMBL/GenBank/DDBJ databases">
        <title>Chromosome-scale genome assembly of Holotrichia oblita Faldermann.</title>
        <authorList>
            <person name="Rongchong L."/>
        </authorList>
    </citation>
    <scope>NUCLEOTIDE SEQUENCE</scope>
    <source>
        <strain evidence="1">81SQS9</strain>
    </source>
</reference>
<evidence type="ECO:0000313" key="2">
    <source>
        <dbReference type="Proteomes" id="UP001056778"/>
    </source>
</evidence>
<protein>
    <submittedName>
        <fullName evidence="1">Uncharacterized protein</fullName>
    </submittedName>
</protein>
<accession>A0ACB9T7K4</accession>
<dbReference type="EMBL" id="CM043018">
    <property type="protein sequence ID" value="KAI4462709.1"/>
    <property type="molecule type" value="Genomic_DNA"/>
</dbReference>
<name>A0ACB9T7K4_HOLOL</name>
<keyword evidence="2" id="KW-1185">Reference proteome</keyword>
<proteinExistence type="predicted"/>
<dbReference type="Proteomes" id="UP001056778">
    <property type="component" value="Chromosome 4"/>
</dbReference>
<organism evidence="1 2">
    <name type="scientific">Holotrichia oblita</name>
    <name type="common">Chafer beetle</name>
    <dbReference type="NCBI Taxonomy" id="644536"/>
    <lineage>
        <taxon>Eukaryota</taxon>
        <taxon>Metazoa</taxon>
        <taxon>Ecdysozoa</taxon>
        <taxon>Arthropoda</taxon>
        <taxon>Hexapoda</taxon>
        <taxon>Insecta</taxon>
        <taxon>Pterygota</taxon>
        <taxon>Neoptera</taxon>
        <taxon>Endopterygota</taxon>
        <taxon>Coleoptera</taxon>
        <taxon>Polyphaga</taxon>
        <taxon>Scarabaeiformia</taxon>
        <taxon>Scarabaeidae</taxon>
        <taxon>Melolonthinae</taxon>
        <taxon>Holotrichia</taxon>
    </lineage>
</organism>
<sequence>MSSTNQTVVCEEVFDEISHPSVEEYATKIGIDPENEPQLLPLAAEGLMKALPPGWKPCYDEKRKSYYYYNNATGRTQWEHPLDEIYRGIVVKKRAESQSLSLGEPTEDATYTRDDLPSYEEPPHLPHASKPLEPLALGARKKEIKLSPLKAKPKIGELPKNENFYPKLLKQKSEDRIGSGMPFRKLNIHKFNSFDDKREDAVKNEFRLAGGGTMFLKSNTKIGDGLIMTPQPQSKDFLSPDTHTQPRGILRERSLENSRSMEFPKSDKSDKDDDDKKSVRFNLDNNPDITFDFSDKSLSDEELKDIKNEANEIINITINTKPKSRFIVSPVKDIFDKYAEEEKKEEENDKKRESSNLRLIKPNPKDFIQPKLKSSESNDNLSDSDDSMLKSISKEERRIENMRKISIESDLSGLTPQDNDENDGLMEIIAARNRVRMEKEMRDKIETELEDIRKAIWEEKNEELHKYKQQIQISQKSELERILIAEKQIQEEVIKSEIEKLRVEMETRTTETINEEKLRLEEMLQSKKTELEEQYQKEEEVLLKASEESFAVKKNELEASNQVKLDKIERELNELLDKRKDELIVSHNAILDQIKQKHSAIIEEMKKDFKAEETIIRKEHQSQLAELRKRTAADIEAEKSKDSGDERMYEKIRCEKRLLEDKYRCLKEKYLRLKTEVKLTIEKRNRRREQSITTTGSETERSNSINKERSPMHSPSMNRRNSDKPPTPKHLRSTHNDAHKIKPEHKVTRQLIIQDLDTSMSDHSYKNDDKYKNDDSSDSNTNPGRSRKKLFSRLKSSSTSRINTNVKSRKSQRSCSPVENLRRQLQKLEDLEDQFPQNTHSDTYHLRYPFTDDQKYEGSSELEFFRHRIHLERDSIKRAKENLRSQKNLFQQRQKELKLKHGSMARHTLQQLCQEEKELTDMEVSLHRTRSLLGEKIIRLRHLEQSLHRASLTDDPNKIEDTTLSDLSSHSASSGISSTEFATADTVNSKAMIRGDHLQESSEIIQSLENLNSEIREIWEVLHKQQVGNMTSVVGSLPLVYPDMGWPVLAGTAIVPAPPSIPTLADRLHNYRQHVALANAQSTVVTHATQGATTTLVERTRNLRHWLRQAGIDSTNDSSTPQATL</sequence>